<proteinExistence type="predicted"/>
<organism evidence="1 2">
    <name type="scientific">Trichonephila clavata</name>
    <name type="common">Joro spider</name>
    <name type="synonym">Nephila clavata</name>
    <dbReference type="NCBI Taxonomy" id="2740835"/>
    <lineage>
        <taxon>Eukaryota</taxon>
        <taxon>Metazoa</taxon>
        <taxon>Ecdysozoa</taxon>
        <taxon>Arthropoda</taxon>
        <taxon>Chelicerata</taxon>
        <taxon>Arachnida</taxon>
        <taxon>Araneae</taxon>
        <taxon>Araneomorphae</taxon>
        <taxon>Entelegynae</taxon>
        <taxon>Araneoidea</taxon>
        <taxon>Nephilidae</taxon>
        <taxon>Trichonephila</taxon>
    </lineage>
</organism>
<dbReference type="AlphaFoldDB" id="A0A8X6GLE8"/>
<accession>A0A8X6GLE8</accession>
<dbReference type="EMBL" id="BMAO01006019">
    <property type="protein sequence ID" value="GFR05474.1"/>
    <property type="molecule type" value="Genomic_DNA"/>
</dbReference>
<comment type="caution">
    <text evidence="1">The sequence shown here is derived from an EMBL/GenBank/DDBJ whole genome shotgun (WGS) entry which is preliminary data.</text>
</comment>
<gene>
    <name evidence="1" type="ORF">TNCT_480431</name>
</gene>
<sequence>MVCWRLYYCELRGVFWRFEFNESLSRLKLPSVIDYAGVAGALVWQPPSVGDFRLFVLELIDSERILKRPYTPYTLTKFTLHLLHKTLALFAAAAACKSSASFWQKRSQRKPRNGKALASTSIWPGPCQRHCTFTLPYQILALLPSSTETSRLSFACYEIQKNTHYRLSSAPAMAAKPEAQAISRNTAVHLQTHARQQKPPRELWQRHAAHALATCLWLQNTWPAFLRRSPAYMAVPRWN</sequence>
<evidence type="ECO:0000313" key="2">
    <source>
        <dbReference type="Proteomes" id="UP000887116"/>
    </source>
</evidence>
<dbReference type="Proteomes" id="UP000887116">
    <property type="component" value="Unassembled WGS sequence"/>
</dbReference>
<evidence type="ECO:0000313" key="1">
    <source>
        <dbReference type="EMBL" id="GFR05474.1"/>
    </source>
</evidence>
<protein>
    <submittedName>
        <fullName evidence="1">Uncharacterized protein</fullName>
    </submittedName>
</protein>
<name>A0A8X6GLE8_TRICU</name>
<reference evidence="1" key="1">
    <citation type="submission" date="2020-07" db="EMBL/GenBank/DDBJ databases">
        <title>Multicomponent nature underlies the extraordinary mechanical properties of spider dragline silk.</title>
        <authorList>
            <person name="Kono N."/>
            <person name="Nakamura H."/>
            <person name="Mori M."/>
            <person name="Yoshida Y."/>
            <person name="Ohtoshi R."/>
            <person name="Malay A.D."/>
            <person name="Moran D.A.P."/>
            <person name="Tomita M."/>
            <person name="Numata K."/>
            <person name="Arakawa K."/>
        </authorList>
    </citation>
    <scope>NUCLEOTIDE SEQUENCE</scope>
</reference>
<keyword evidence="2" id="KW-1185">Reference proteome</keyword>